<keyword evidence="7" id="KW-1185">Reference proteome</keyword>
<evidence type="ECO:0000313" key="7">
    <source>
        <dbReference type="Proteomes" id="UP000051497"/>
    </source>
</evidence>
<evidence type="ECO:0000256" key="2">
    <source>
        <dbReference type="ARBA" id="ARBA00022963"/>
    </source>
</evidence>
<comment type="caution">
    <text evidence="6">The sequence shown here is derived from an EMBL/GenBank/DDBJ whole genome shotgun (WGS) entry which is preliminary data.</text>
</comment>
<dbReference type="Pfam" id="PF12536">
    <property type="entry name" value="DUF3734"/>
    <property type="match status" value="1"/>
</dbReference>
<organism evidence="6 7">
    <name type="scientific">Candidatus Berkiella aquae</name>
    <dbReference type="NCBI Taxonomy" id="295108"/>
    <lineage>
        <taxon>Bacteria</taxon>
        <taxon>Pseudomonadati</taxon>
        <taxon>Pseudomonadota</taxon>
        <taxon>Gammaproteobacteria</taxon>
        <taxon>Candidatus Berkiellales</taxon>
        <taxon>Candidatus Berkiellaceae</taxon>
        <taxon>Candidatus Berkiella</taxon>
    </lineage>
</organism>
<dbReference type="PANTHER" id="PTHR14226:SF57">
    <property type="entry name" value="BLR7027 PROTEIN"/>
    <property type="match status" value="1"/>
</dbReference>
<dbReference type="InterPro" id="IPR002641">
    <property type="entry name" value="PNPLA_dom"/>
</dbReference>
<accession>A0AAE3HWG6</accession>
<dbReference type="CDD" id="cd07209">
    <property type="entry name" value="Pat_hypo_Ecoli_Z1214_like"/>
    <property type="match status" value="1"/>
</dbReference>
<dbReference type="RefSeq" id="WP_075066757.1">
    <property type="nucleotide sequence ID" value="NZ_LKAJ02000001.1"/>
</dbReference>
<keyword evidence="2 4" id="KW-0442">Lipid degradation</keyword>
<protein>
    <submittedName>
        <fullName evidence="6">Patatin-like phospholipase family protein</fullName>
    </submittedName>
</protein>
<feature type="domain" description="PNPLA" evidence="5">
    <location>
        <begin position="13"/>
        <end position="218"/>
    </location>
</feature>
<feature type="short sequence motif" description="DGA/G" evidence="4">
    <location>
        <begin position="205"/>
        <end position="207"/>
    </location>
</feature>
<proteinExistence type="predicted"/>
<feature type="active site" description="Nucleophile" evidence="4">
    <location>
        <position position="46"/>
    </location>
</feature>
<name>A0AAE3HWG6_9GAMM</name>
<sequence>MMIKPHPYDCIIYLLQGGGALGAYQVGVCENLINNHYPPDWLIGTSIGGINAAIIAGNEPDKRVEKLKAFWNKIATPSFGNPLLFQDKWHRWQNLLSSESALLFGQQGFFKLRMANPFLQEMSSPDNLSFYDTSELKATLEEFVDFDLINQAKVRLTLSSVCVEDGILVHFDNTEQKLGPEHIMAASALPPGFPAIKIGERHYWDGGISSNTPLKIIFEEKVPKKLLCFMVDLFSRTADQPRTMMDVLKRKKDLEFVSQYQEILKYFFEMHKLRHIIRTISEEHADKDCYDQVSLGHPCALNIIRFQYVDSDADLWTKDFEFSQHSIKQRQEKGREDVKKLLEEPLTLRIIPDDSGFRLHDIRH</sequence>
<dbReference type="Pfam" id="PF01734">
    <property type="entry name" value="Patatin"/>
    <property type="match status" value="1"/>
</dbReference>
<dbReference type="InterPro" id="IPR016035">
    <property type="entry name" value="Acyl_Trfase/lysoPLipase"/>
</dbReference>
<dbReference type="SUPFAM" id="SSF52151">
    <property type="entry name" value="FabD/lysophospholipase-like"/>
    <property type="match status" value="1"/>
</dbReference>
<dbReference type="InterPro" id="IPR050301">
    <property type="entry name" value="NTE"/>
</dbReference>
<feature type="short sequence motif" description="GXGXXG" evidence="4">
    <location>
        <begin position="17"/>
        <end position="22"/>
    </location>
</feature>
<dbReference type="PROSITE" id="PS51635">
    <property type="entry name" value="PNPLA"/>
    <property type="match status" value="1"/>
</dbReference>
<dbReference type="GO" id="GO:0016042">
    <property type="term" value="P:lipid catabolic process"/>
    <property type="evidence" value="ECO:0007669"/>
    <property type="project" value="UniProtKB-UniRule"/>
</dbReference>
<gene>
    <name evidence="6" type="ORF">HT99x_004955</name>
</gene>
<evidence type="ECO:0000256" key="1">
    <source>
        <dbReference type="ARBA" id="ARBA00022801"/>
    </source>
</evidence>
<dbReference type="Gene3D" id="3.40.1090.10">
    <property type="entry name" value="Cytosolic phospholipase A2 catalytic domain"/>
    <property type="match status" value="2"/>
</dbReference>
<dbReference type="GO" id="GO:0016787">
    <property type="term" value="F:hydrolase activity"/>
    <property type="evidence" value="ECO:0007669"/>
    <property type="project" value="UniProtKB-UniRule"/>
</dbReference>
<evidence type="ECO:0000256" key="3">
    <source>
        <dbReference type="ARBA" id="ARBA00023098"/>
    </source>
</evidence>
<reference evidence="6" key="2">
    <citation type="submission" date="2021-06" db="EMBL/GenBank/DDBJ databases">
        <title>Genomic Description and Analysis of Intracellular Bacteria, Candidatus Berkiella cookevillensis and Candidatus Berkiella aquae.</title>
        <authorList>
            <person name="Kidane D.T."/>
            <person name="Mehari Y.T."/>
            <person name="Rice F.C."/>
            <person name="Arivett B.A."/>
            <person name="Farone A.L."/>
            <person name="Berk S.G."/>
            <person name="Farone M.B."/>
        </authorList>
    </citation>
    <scope>NUCLEOTIDE SEQUENCE</scope>
    <source>
        <strain evidence="6">HT99</strain>
    </source>
</reference>
<evidence type="ECO:0000313" key="6">
    <source>
        <dbReference type="EMBL" id="MCS5710769.1"/>
    </source>
</evidence>
<dbReference type="AlphaFoldDB" id="A0AAE3HWG6"/>
<dbReference type="PANTHER" id="PTHR14226">
    <property type="entry name" value="NEUROPATHY TARGET ESTERASE/SWISS CHEESE D.MELANOGASTER"/>
    <property type="match status" value="1"/>
</dbReference>
<keyword evidence="3 4" id="KW-0443">Lipid metabolism</keyword>
<keyword evidence="1 4" id="KW-0378">Hydrolase</keyword>
<evidence type="ECO:0000259" key="5">
    <source>
        <dbReference type="PROSITE" id="PS51635"/>
    </source>
</evidence>
<dbReference type="EMBL" id="LKAJ02000001">
    <property type="protein sequence ID" value="MCS5710769.1"/>
    <property type="molecule type" value="Genomic_DNA"/>
</dbReference>
<dbReference type="InterPro" id="IPR021095">
    <property type="entry name" value="DUF3734"/>
</dbReference>
<feature type="short sequence motif" description="GXSXG" evidence="4">
    <location>
        <begin position="44"/>
        <end position="48"/>
    </location>
</feature>
<evidence type="ECO:0000256" key="4">
    <source>
        <dbReference type="PROSITE-ProRule" id="PRU01161"/>
    </source>
</evidence>
<reference evidence="6" key="1">
    <citation type="journal article" date="2016" name="Genome Announc.">
        <title>Draft Genome Sequences of Two Novel Amoeba-Resistant Intranuclear Bacteria, 'Candidatus Berkiella cookevillensis' and 'Candidatus Berkiella aquae'.</title>
        <authorList>
            <person name="Mehari Y.T."/>
            <person name="Arivett B.A."/>
            <person name="Farone A.L."/>
            <person name="Gunderson J.H."/>
            <person name="Farone M.B."/>
        </authorList>
    </citation>
    <scope>NUCLEOTIDE SEQUENCE</scope>
    <source>
        <strain evidence="6">HT99</strain>
    </source>
</reference>
<dbReference type="Proteomes" id="UP000051497">
    <property type="component" value="Unassembled WGS sequence"/>
</dbReference>
<feature type="active site" description="Proton acceptor" evidence="4">
    <location>
        <position position="205"/>
    </location>
</feature>